<dbReference type="InterPro" id="IPR023213">
    <property type="entry name" value="CAT-like_dom_sf"/>
</dbReference>
<dbReference type="OrthoDB" id="2150604at2759"/>
<proteinExistence type="predicted"/>
<dbReference type="AlphaFoldDB" id="A0A9W9F2P5"/>
<accession>A0A9W9F2P5</accession>
<keyword evidence="2" id="KW-1185">Reference proteome</keyword>
<reference evidence="1" key="2">
    <citation type="journal article" date="2023" name="IMA Fungus">
        <title>Comparative genomic study of the Penicillium genus elucidates a diverse pangenome and 15 lateral gene transfer events.</title>
        <authorList>
            <person name="Petersen C."/>
            <person name="Sorensen T."/>
            <person name="Nielsen M.R."/>
            <person name="Sondergaard T.E."/>
            <person name="Sorensen J.L."/>
            <person name="Fitzpatrick D.A."/>
            <person name="Frisvad J.C."/>
            <person name="Nielsen K.L."/>
        </authorList>
    </citation>
    <scope>NUCLEOTIDE SEQUENCE</scope>
    <source>
        <strain evidence="1">IBT 34128</strain>
    </source>
</reference>
<dbReference type="RefSeq" id="XP_056510705.1">
    <property type="nucleotide sequence ID" value="XM_056657905.1"/>
</dbReference>
<gene>
    <name evidence="1" type="ORF">NUU61_007380</name>
</gene>
<dbReference type="EMBL" id="JAPMSZ010000009">
    <property type="protein sequence ID" value="KAJ5092510.1"/>
    <property type="molecule type" value="Genomic_DNA"/>
</dbReference>
<dbReference type="GeneID" id="81397074"/>
<dbReference type="PANTHER" id="PTHR28037:SF1">
    <property type="entry name" value="ALCOHOL O-ACETYLTRANSFERASE 1-RELATED"/>
    <property type="match status" value="1"/>
</dbReference>
<dbReference type="InterPro" id="IPR052058">
    <property type="entry name" value="Alcohol_O-acetyltransferase"/>
</dbReference>
<comment type="caution">
    <text evidence="1">The sequence shown here is derived from an EMBL/GenBank/DDBJ whole genome shotgun (WGS) entry which is preliminary data.</text>
</comment>
<organism evidence="1 2">
    <name type="scientific">Penicillium alfredii</name>
    <dbReference type="NCBI Taxonomy" id="1506179"/>
    <lineage>
        <taxon>Eukaryota</taxon>
        <taxon>Fungi</taxon>
        <taxon>Dikarya</taxon>
        <taxon>Ascomycota</taxon>
        <taxon>Pezizomycotina</taxon>
        <taxon>Eurotiomycetes</taxon>
        <taxon>Eurotiomycetidae</taxon>
        <taxon>Eurotiales</taxon>
        <taxon>Aspergillaceae</taxon>
        <taxon>Penicillium</taxon>
    </lineage>
</organism>
<dbReference type="InterPro" id="IPR010828">
    <property type="entry name" value="Atf2/Sli1-like"/>
</dbReference>
<dbReference type="Proteomes" id="UP001141434">
    <property type="component" value="Unassembled WGS sequence"/>
</dbReference>
<dbReference type="GO" id="GO:0008080">
    <property type="term" value="F:N-acetyltransferase activity"/>
    <property type="evidence" value="ECO:0007669"/>
    <property type="project" value="TreeGrafter"/>
</dbReference>
<dbReference type="Pfam" id="PF07247">
    <property type="entry name" value="AATase"/>
    <property type="match status" value="1"/>
</dbReference>
<protein>
    <recommendedName>
        <fullName evidence="3">Alcohol acetyltransferase</fullName>
    </recommendedName>
</protein>
<evidence type="ECO:0000313" key="2">
    <source>
        <dbReference type="Proteomes" id="UP001141434"/>
    </source>
</evidence>
<sequence length="425" mass="46799">MDQFERLRPVACEALIAEHPSLSAIPVDDDTQQPYFARLPEVNLDHVVSFTQRQADFPGVHPGNSDPAPDLDLQALLETQHNIPFSASNAFWRLCILLSPGASHRFTAAFVFHHAIGDGNSGKAFHTTFVRALHAVMSTETKSLIKSPQTPLLPNIEAVHPLPLSFFYLAKKVFQAKIWSGGREPGLWTGSKIQPPSPTHLRLVPFPKQLVESLINRCRQERTTITAVLQTVVARSLFANLPAEFSRLNCSGALSCRRWLPDIITDDSMGVWVQDYSETYSRDNLALPSNTSFPWTEAQRSRQTIEAALAQQGRDCGVNLLKFVNDFQQELCLSKLGVDRDQSFEVSNIGVVRSESDPSRPEIRGMVFSQCAGVIGNAVQVSVATGGDGCLVLAFSWQDVVVEDELVDAVIGSVKDDLCLVAGYE</sequence>
<dbReference type="SUPFAM" id="SSF52777">
    <property type="entry name" value="CoA-dependent acyltransferases"/>
    <property type="match status" value="1"/>
</dbReference>
<name>A0A9W9F2P5_9EURO</name>
<evidence type="ECO:0008006" key="3">
    <source>
        <dbReference type="Google" id="ProtNLM"/>
    </source>
</evidence>
<dbReference type="Gene3D" id="3.30.559.10">
    <property type="entry name" value="Chloramphenicol acetyltransferase-like domain"/>
    <property type="match status" value="1"/>
</dbReference>
<reference evidence="1" key="1">
    <citation type="submission" date="2022-11" db="EMBL/GenBank/DDBJ databases">
        <authorList>
            <person name="Petersen C."/>
        </authorList>
    </citation>
    <scope>NUCLEOTIDE SEQUENCE</scope>
    <source>
        <strain evidence="1">IBT 34128</strain>
    </source>
</reference>
<dbReference type="PANTHER" id="PTHR28037">
    <property type="entry name" value="ALCOHOL O-ACETYLTRANSFERASE 1-RELATED"/>
    <property type="match status" value="1"/>
</dbReference>
<evidence type="ECO:0000313" key="1">
    <source>
        <dbReference type="EMBL" id="KAJ5092510.1"/>
    </source>
</evidence>